<reference evidence="3 4" key="1">
    <citation type="submission" date="2020-10" db="EMBL/GenBank/DDBJ databases">
        <title>Ca. Dormibacterota MAGs.</title>
        <authorList>
            <person name="Montgomery K."/>
        </authorList>
    </citation>
    <scope>NUCLEOTIDE SEQUENCE [LARGE SCALE GENOMIC DNA]</scope>
    <source>
        <strain evidence="3">SC8811_S16_3</strain>
    </source>
</reference>
<gene>
    <name evidence="3" type="ORF">JF888_11245</name>
</gene>
<feature type="transmembrane region" description="Helical" evidence="1">
    <location>
        <begin position="20"/>
        <end position="38"/>
    </location>
</feature>
<keyword evidence="1" id="KW-0472">Membrane</keyword>
<sequence>MAASGARETNPAVRGHSPTVWLVAAAALLALLALDVWASRALSLSVLDLPLERLVQATTWGPLSLVMDLTNWSGGWPQTLLGIAATLSMLVWRWSAGLRLALAAVASLWTTVLKIALHRPRPAGELVHVSQINVGFSFPSGHAVFFTWLAVMLAAALVAGRGRSTRGLIWSAAVAVLLLAALGRVWAGPHWPTDVLGGILLGLGWCCLVQALPLPAFLLRIRTG</sequence>
<comment type="caution">
    <text evidence="3">The sequence shown here is derived from an EMBL/GenBank/DDBJ whole genome shotgun (WGS) entry which is preliminary data.</text>
</comment>
<dbReference type="EMBL" id="JAEKNQ010000040">
    <property type="protein sequence ID" value="MBJ7603750.1"/>
    <property type="molecule type" value="Genomic_DNA"/>
</dbReference>
<evidence type="ECO:0000259" key="2">
    <source>
        <dbReference type="SMART" id="SM00014"/>
    </source>
</evidence>
<feature type="transmembrane region" description="Helical" evidence="1">
    <location>
        <begin position="199"/>
        <end position="219"/>
    </location>
</feature>
<feature type="transmembrane region" description="Helical" evidence="1">
    <location>
        <begin position="75"/>
        <end position="92"/>
    </location>
</feature>
<dbReference type="RefSeq" id="WP_338180270.1">
    <property type="nucleotide sequence ID" value="NZ_JAEKNQ010000040.1"/>
</dbReference>
<dbReference type="PANTHER" id="PTHR14969">
    <property type="entry name" value="SPHINGOSINE-1-PHOSPHATE PHOSPHOHYDROLASE"/>
    <property type="match status" value="1"/>
</dbReference>
<evidence type="ECO:0000256" key="1">
    <source>
        <dbReference type="SAM" id="Phobius"/>
    </source>
</evidence>
<dbReference type="Proteomes" id="UP000620075">
    <property type="component" value="Unassembled WGS sequence"/>
</dbReference>
<proteinExistence type="predicted"/>
<dbReference type="Gene3D" id="1.20.144.10">
    <property type="entry name" value="Phosphatidic acid phosphatase type 2/haloperoxidase"/>
    <property type="match status" value="1"/>
</dbReference>
<protein>
    <submittedName>
        <fullName evidence="3">Phosphatase PAP2 family protein</fullName>
    </submittedName>
</protein>
<keyword evidence="1" id="KW-1133">Transmembrane helix</keyword>
<dbReference type="PANTHER" id="PTHR14969:SF13">
    <property type="entry name" value="AT30094P"/>
    <property type="match status" value="1"/>
</dbReference>
<feature type="domain" description="Phosphatidic acid phosphatase type 2/haloperoxidase" evidence="2">
    <location>
        <begin position="96"/>
        <end position="210"/>
    </location>
</feature>
<dbReference type="Pfam" id="PF01569">
    <property type="entry name" value="PAP2"/>
    <property type="match status" value="1"/>
</dbReference>
<dbReference type="SUPFAM" id="SSF48317">
    <property type="entry name" value="Acid phosphatase/Vanadium-dependent haloperoxidase"/>
    <property type="match status" value="1"/>
</dbReference>
<keyword evidence="1" id="KW-0812">Transmembrane</keyword>
<name>A0A934KKJ7_9BACT</name>
<accession>A0A934KKJ7</accession>
<feature type="transmembrane region" description="Helical" evidence="1">
    <location>
        <begin position="99"/>
        <end position="117"/>
    </location>
</feature>
<dbReference type="InterPro" id="IPR000326">
    <property type="entry name" value="PAP2/HPO"/>
</dbReference>
<evidence type="ECO:0000313" key="3">
    <source>
        <dbReference type="EMBL" id="MBJ7603750.1"/>
    </source>
</evidence>
<dbReference type="SMART" id="SM00014">
    <property type="entry name" value="acidPPc"/>
    <property type="match status" value="1"/>
</dbReference>
<dbReference type="InterPro" id="IPR036938">
    <property type="entry name" value="PAP2/HPO_sf"/>
</dbReference>
<dbReference type="AlphaFoldDB" id="A0A934KKJ7"/>
<feature type="transmembrane region" description="Helical" evidence="1">
    <location>
        <begin position="167"/>
        <end position="187"/>
    </location>
</feature>
<organism evidence="3 4">
    <name type="scientific">Candidatus Dormiibacter inghamiae</name>
    <dbReference type="NCBI Taxonomy" id="3127013"/>
    <lineage>
        <taxon>Bacteria</taxon>
        <taxon>Bacillati</taxon>
        <taxon>Candidatus Dormiibacterota</taxon>
        <taxon>Candidatus Dormibacteria</taxon>
        <taxon>Candidatus Dormibacterales</taxon>
        <taxon>Candidatus Dormibacteraceae</taxon>
        <taxon>Candidatus Dormiibacter</taxon>
    </lineage>
</organism>
<feature type="transmembrane region" description="Helical" evidence="1">
    <location>
        <begin position="137"/>
        <end position="160"/>
    </location>
</feature>
<evidence type="ECO:0000313" key="4">
    <source>
        <dbReference type="Proteomes" id="UP000620075"/>
    </source>
</evidence>